<evidence type="ECO:0000313" key="1">
    <source>
        <dbReference type="EMBL" id="KAJ2672525.1"/>
    </source>
</evidence>
<evidence type="ECO:0000313" key="2">
    <source>
        <dbReference type="Proteomes" id="UP001151518"/>
    </source>
</evidence>
<organism evidence="1 2">
    <name type="scientific">Coemansia spiralis</name>
    <dbReference type="NCBI Taxonomy" id="417178"/>
    <lineage>
        <taxon>Eukaryota</taxon>
        <taxon>Fungi</taxon>
        <taxon>Fungi incertae sedis</taxon>
        <taxon>Zoopagomycota</taxon>
        <taxon>Kickxellomycotina</taxon>
        <taxon>Kickxellomycetes</taxon>
        <taxon>Kickxellales</taxon>
        <taxon>Kickxellaceae</taxon>
        <taxon>Coemansia</taxon>
    </lineage>
</organism>
<gene>
    <name evidence="1" type="ORF">GGI25_005080</name>
</gene>
<sequence>MNAIKRITAVPQARFGRVAATSRLATVPLLASSRPYTKVETTTRVETAEIEESKHLSPIEFHNYLKSRDRESREFLAEESETVAADSFIADRSFEQHDVQPRKELNEQFRKQIHDLLQPSYGSS</sequence>
<dbReference type="Proteomes" id="UP001151518">
    <property type="component" value="Unassembled WGS sequence"/>
</dbReference>
<reference evidence="1" key="1">
    <citation type="submission" date="2022-07" db="EMBL/GenBank/DDBJ databases">
        <title>Phylogenomic reconstructions and comparative analyses of Kickxellomycotina fungi.</title>
        <authorList>
            <person name="Reynolds N.K."/>
            <person name="Stajich J.E."/>
            <person name="Barry K."/>
            <person name="Grigoriev I.V."/>
            <person name="Crous P."/>
            <person name="Smith M.E."/>
        </authorList>
    </citation>
    <scope>NUCLEOTIDE SEQUENCE</scope>
    <source>
        <strain evidence="1">NRRL 3115</strain>
    </source>
</reference>
<dbReference type="AlphaFoldDB" id="A0A9W8G4W0"/>
<comment type="caution">
    <text evidence="1">The sequence shown here is derived from an EMBL/GenBank/DDBJ whole genome shotgun (WGS) entry which is preliminary data.</text>
</comment>
<protein>
    <submittedName>
        <fullName evidence="1">Uncharacterized protein</fullName>
    </submittedName>
</protein>
<accession>A0A9W8G4W0</accession>
<dbReference type="EMBL" id="JANBTW010000081">
    <property type="protein sequence ID" value="KAJ2672525.1"/>
    <property type="molecule type" value="Genomic_DNA"/>
</dbReference>
<dbReference type="OrthoDB" id="5569948at2759"/>
<proteinExistence type="predicted"/>
<name>A0A9W8G4W0_9FUNG</name>